<evidence type="ECO:0000313" key="1">
    <source>
        <dbReference type="EMBL" id="MCV9928368.1"/>
    </source>
</evidence>
<organism evidence="1 2">
    <name type="scientific">Flavobacterium shii</name>
    <dbReference type="NCBI Taxonomy" id="2987687"/>
    <lineage>
        <taxon>Bacteria</taxon>
        <taxon>Pseudomonadati</taxon>
        <taxon>Bacteroidota</taxon>
        <taxon>Flavobacteriia</taxon>
        <taxon>Flavobacteriales</taxon>
        <taxon>Flavobacteriaceae</taxon>
        <taxon>Flavobacterium</taxon>
    </lineage>
</organism>
<gene>
    <name evidence="1" type="ORF">OIU83_11920</name>
</gene>
<protein>
    <submittedName>
        <fullName evidence="1">Uncharacterized protein</fullName>
    </submittedName>
</protein>
<evidence type="ECO:0000313" key="2">
    <source>
        <dbReference type="Proteomes" id="UP001151079"/>
    </source>
</evidence>
<dbReference type="RefSeq" id="WP_264206480.1">
    <property type="nucleotide sequence ID" value="NZ_JAOZEW010000011.1"/>
</dbReference>
<keyword evidence="2" id="KW-1185">Reference proteome</keyword>
<dbReference type="Proteomes" id="UP001151079">
    <property type="component" value="Unassembled WGS sequence"/>
</dbReference>
<reference evidence="1" key="1">
    <citation type="submission" date="2022-10" db="EMBL/GenBank/DDBJ databases">
        <title>Two novel species of Flavobacterium.</title>
        <authorList>
            <person name="Liu Q."/>
            <person name="Xin Y.-H."/>
        </authorList>
    </citation>
    <scope>NUCLEOTIDE SEQUENCE</scope>
    <source>
        <strain evidence="1">LS1R49</strain>
    </source>
</reference>
<proteinExistence type="predicted"/>
<sequence>MKTLIKNTAVVKKAKVNSTVKIDVELDKIKNIKFTSNKPEEISKVEFKLSFK</sequence>
<accession>A0A9X2YVA2</accession>
<comment type="caution">
    <text evidence="1">The sequence shown here is derived from an EMBL/GenBank/DDBJ whole genome shotgun (WGS) entry which is preliminary data.</text>
</comment>
<name>A0A9X2YVA2_9FLAO</name>
<dbReference type="AlphaFoldDB" id="A0A9X2YVA2"/>
<dbReference type="EMBL" id="JAOZEW010000011">
    <property type="protein sequence ID" value="MCV9928368.1"/>
    <property type="molecule type" value="Genomic_DNA"/>
</dbReference>